<dbReference type="InterPro" id="IPR002227">
    <property type="entry name" value="Tyrosinase_Cu-bd"/>
</dbReference>
<dbReference type="Gene3D" id="1.10.1280.10">
    <property type="entry name" value="Di-copper center containing domain from catechol oxidase"/>
    <property type="match status" value="1"/>
</dbReference>
<evidence type="ECO:0000259" key="4">
    <source>
        <dbReference type="PROSITE" id="PS00498"/>
    </source>
</evidence>
<dbReference type="SUPFAM" id="SSF48056">
    <property type="entry name" value="Di-copper centre-containing domain"/>
    <property type="match status" value="1"/>
</dbReference>
<dbReference type="GO" id="GO:0046872">
    <property type="term" value="F:metal ion binding"/>
    <property type="evidence" value="ECO:0007669"/>
    <property type="project" value="UniProtKB-KW"/>
</dbReference>
<gene>
    <name evidence="5" type="ORF">JX265_001904</name>
</gene>
<keyword evidence="2" id="KW-0186">Copper</keyword>
<sequence length="347" mass="37492">MGILFGKFLLSAIIGLAGFQVSALPTPGDTPKCTTPTKRMSWHDMTDDAKKSYLAAEQCVMSSPATVKLPGAKTKWDQLVSLHQIHALQIHSTGTFLPYHRYFLHTHEFLLNECGYKGGLPYWDEPRDAGKFSSSPVFSPTLGFGGDGKGAKNCVADGPFSNVTVNIGPGFTTQPRCVNRKITNFLSSLSAKAQVTAALNYSTYDTVWNGIYSGPHLGGHMALSMMNGDSITSPGDPVFFLHHGFVDKMWWDWQAQNPSKRLTEIGGPNAQDPAIGFTEFPGGMEVESQMWGHPTAEMAAAAPDPHAGDKGNVTTLGHVLTSKGIIPDATIADIMDIKGGYLCYDYV</sequence>
<evidence type="ECO:0000256" key="1">
    <source>
        <dbReference type="ARBA" id="ARBA00022723"/>
    </source>
</evidence>
<dbReference type="PANTHER" id="PTHR11474:SF126">
    <property type="entry name" value="TYROSINASE-LIKE PROTEIN TYR-1-RELATED"/>
    <property type="match status" value="1"/>
</dbReference>
<dbReference type="PANTHER" id="PTHR11474">
    <property type="entry name" value="TYROSINASE FAMILY MEMBER"/>
    <property type="match status" value="1"/>
</dbReference>
<feature type="chain" id="PRO_5040171543" description="Tyrosinase copper-binding domain-containing protein" evidence="3">
    <location>
        <begin position="24"/>
        <end position="347"/>
    </location>
</feature>
<feature type="domain" description="Tyrosinase copper-binding" evidence="4">
    <location>
        <begin position="236"/>
        <end position="247"/>
    </location>
</feature>
<keyword evidence="1" id="KW-0479">Metal-binding</keyword>
<keyword evidence="6" id="KW-1185">Reference proteome</keyword>
<dbReference type="PRINTS" id="PR00092">
    <property type="entry name" value="TYROSINASE"/>
</dbReference>
<dbReference type="EMBL" id="JAFIMR010000003">
    <property type="protein sequence ID" value="KAI1880283.1"/>
    <property type="molecule type" value="Genomic_DNA"/>
</dbReference>
<accession>A0A9P9WW19</accession>
<evidence type="ECO:0000313" key="6">
    <source>
        <dbReference type="Proteomes" id="UP000829685"/>
    </source>
</evidence>
<dbReference type="AlphaFoldDB" id="A0A9P9WW19"/>
<dbReference type="PROSITE" id="PS00498">
    <property type="entry name" value="TYROSINASE_2"/>
    <property type="match status" value="1"/>
</dbReference>
<proteinExistence type="predicted"/>
<dbReference type="Pfam" id="PF00264">
    <property type="entry name" value="Tyrosinase"/>
    <property type="match status" value="1"/>
</dbReference>
<dbReference type="InterPro" id="IPR050316">
    <property type="entry name" value="Tyrosinase/Hemocyanin"/>
</dbReference>
<protein>
    <recommendedName>
        <fullName evidence="4">Tyrosinase copper-binding domain-containing protein</fullName>
    </recommendedName>
</protein>
<dbReference type="Proteomes" id="UP000829685">
    <property type="component" value="Unassembled WGS sequence"/>
</dbReference>
<evidence type="ECO:0000256" key="2">
    <source>
        <dbReference type="ARBA" id="ARBA00023008"/>
    </source>
</evidence>
<keyword evidence="3" id="KW-0732">Signal</keyword>
<evidence type="ECO:0000256" key="3">
    <source>
        <dbReference type="SAM" id="SignalP"/>
    </source>
</evidence>
<organism evidence="5 6">
    <name type="scientific">Neoarthrinium moseri</name>
    <dbReference type="NCBI Taxonomy" id="1658444"/>
    <lineage>
        <taxon>Eukaryota</taxon>
        <taxon>Fungi</taxon>
        <taxon>Dikarya</taxon>
        <taxon>Ascomycota</taxon>
        <taxon>Pezizomycotina</taxon>
        <taxon>Sordariomycetes</taxon>
        <taxon>Xylariomycetidae</taxon>
        <taxon>Amphisphaeriales</taxon>
        <taxon>Apiosporaceae</taxon>
        <taxon>Neoarthrinium</taxon>
    </lineage>
</organism>
<dbReference type="OrthoDB" id="6132182at2759"/>
<dbReference type="GO" id="GO:0016491">
    <property type="term" value="F:oxidoreductase activity"/>
    <property type="evidence" value="ECO:0007669"/>
    <property type="project" value="InterPro"/>
</dbReference>
<comment type="caution">
    <text evidence="5">The sequence shown here is derived from an EMBL/GenBank/DDBJ whole genome shotgun (WGS) entry which is preliminary data.</text>
</comment>
<feature type="signal peptide" evidence="3">
    <location>
        <begin position="1"/>
        <end position="23"/>
    </location>
</feature>
<reference evidence="5" key="1">
    <citation type="submission" date="2021-03" db="EMBL/GenBank/DDBJ databases">
        <title>Revisited historic fungal species revealed as producer of novel bioactive compounds through whole genome sequencing and comparative genomics.</title>
        <authorList>
            <person name="Vignolle G.A."/>
            <person name="Hochenegger N."/>
            <person name="Mach R.L."/>
            <person name="Mach-Aigner A.R."/>
            <person name="Javad Rahimi M."/>
            <person name="Salim K.A."/>
            <person name="Chan C.M."/>
            <person name="Lim L.B.L."/>
            <person name="Cai F."/>
            <person name="Druzhinina I.S."/>
            <person name="U'Ren J.M."/>
            <person name="Derntl C."/>
        </authorList>
    </citation>
    <scope>NUCLEOTIDE SEQUENCE</scope>
    <source>
        <strain evidence="5">TUCIM 5799</strain>
    </source>
</reference>
<evidence type="ECO:0000313" key="5">
    <source>
        <dbReference type="EMBL" id="KAI1880283.1"/>
    </source>
</evidence>
<dbReference type="InterPro" id="IPR008922">
    <property type="entry name" value="Di-copper_centre_dom_sf"/>
</dbReference>
<name>A0A9P9WW19_9PEZI</name>